<dbReference type="Pfam" id="PF24626">
    <property type="entry name" value="SH3_Tf2-1"/>
    <property type="match status" value="1"/>
</dbReference>
<proteinExistence type="predicted"/>
<protein>
    <recommendedName>
        <fullName evidence="1">Tf2-1-like SH3-like domain-containing protein</fullName>
    </recommendedName>
</protein>
<name>A0A8T3C9H0_DENNO</name>
<dbReference type="AlphaFoldDB" id="A0A8T3C9H0"/>
<organism evidence="2 3">
    <name type="scientific">Dendrobium nobile</name>
    <name type="common">Orchid</name>
    <dbReference type="NCBI Taxonomy" id="94219"/>
    <lineage>
        <taxon>Eukaryota</taxon>
        <taxon>Viridiplantae</taxon>
        <taxon>Streptophyta</taxon>
        <taxon>Embryophyta</taxon>
        <taxon>Tracheophyta</taxon>
        <taxon>Spermatophyta</taxon>
        <taxon>Magnoliopsida</taxon>
        <taxon>Liliopsida</taxon>
        <taxon>Asparagales</taxon>
        <taxon>Orchidaceae</taxon>
        <taxon>Epidendroideae</taxon>
        <taxon>Malaxideae</taxon>
        <taxon>Dendrobiinae</taxon>
        <taxon>Dendrobium</taxon>
    </lineage>
</organism>
<dbReference type="Proteomes" id="UP000829196">
    <property type="component" value="Unassembled WGS sequence"/>
</dbReference>
<evidence type="ECO:0000313" key="2">
    <source>
        <dbReference type="EMBL" id="KAI0531198.1"/>
    </source>
</evidence>
<feature type="domain" description="Tf2-1-like SH3-like" evidence="1">
    <location>
        <begin position="38"/>
        <end position="81"/>
    </location>
</feature>
<reference evidence="2" key="1">
    <citation type="journal article" date="2022" name="Front. Genet.">
        <title>Chromosome-Scale Assembly of the Dendrobium nobile Genome Provides Insights Into the Molecular Mechanism of the Biosynthesis of the Medicinal Active Ingredient of Dendrobium.</title>
        <authorList>
            <person name="Xu Q."/>
            <person name="Niu S.-C."/>
            <person name="Li K.-L."/>
            <person name="Zheng P.-J."/>
            <person name="Zhang X.-J."/>
            <person name="Jia Y."/>
            <person name="Liu Y."/>
            <person name="Niu Y.-X."/>
            <person name="Yu L.-H."/>
            <person name="Chen D.-F."/>
            <person name="Zhang G.-Q."/>
        </authorList>
    </citation>
    <scope>NUCLEOTIDE SEQUENCE</scope>
    <source>
        <tissue evidence="2">Leaf</tissue>
    </source>
</reference>
<dbReference type="InterPro" id="IPR056924">
    <property type="entry name" value="SH3_Tf2-1"/>
</dbReference>
<accession>A0A8T3C9H0</accession>
<keyword evidence="3" id="KW-1185">Reference proteome</keyword>
<evidence type="ECO:0000259" key="1">
    <source>
        <dbReference type="Pfam" id="PF24626"/>
    </source>
</evidence>
<sequence length="103" mass="11434">MTRFTNGLTQTRIFSGRVRVRFRDVATFDTPTCDGLYSHISPRKLGLVSISKRINDNAYVVDLPPHIHTSSTFNVADIHAYQQPHELATINSSTVSPSMAGET</sequence>
<comment type="caution">
    <text evidence="2">The sequence shown here is derived from an EMBL/GenBank/DDBJ whole genome shotgun (WGS) entry which is preliminary data.</text>
</comment>
<gene>
    <name evidence="2" type="ORF">KFK09_000751</name>
</gene>
<evidence type="ECO:0000313" key="3">
    <source>
        <dbReference type="Proteomes" id="UP000829196"/>
    </source>
</evidence>
<dbReference type="EMBL" id="JAGYWB010000001">
    <property type="protein sequence ID" value="KAI0531198.1"/>
    <property type="molecule type" value="Genomic_DNA"/>
</dbReference>